<sequence>MSSSEEASDYEDSMEMDEIPTYKGELNEAGEYHGKGELTYEKSGVKFIGEFKQGEKYGYGCLYFEDGSSLSGEYIEDELHGSGKYIFANGSYIEGTYEHGDLNGPAKEYDEEGELTFEGEYKDNIRSGIGKFYFEDGGNLTGSLNEEGEVTGSQCTYEFPDGSCLKGTWEDGEMVSAQYYIQKNGELVKDSEISYTQDISTDTIISKDPLLRDPYETSRVYVQKSKIPNSGEGLFAKRDLKKGEVASFYNGIRITHEEVDSRDWSLNDNTISLDDETVIDVTAFYSDTKNYVATLGHKCNHQFNNNCQYDTYLHPRFGEIKSIRTLKDIAKDEELLVHYDYNTTLEDGQIEAPNWYKEEQIRCGQK</sequence>
<dbReference type="InterPro" id="IPR044436">
    <property type="entry name" value="SETD7_SET"/>
</dbReference>
<dbReference type="SUPFAM" id="SSF82185">
    <property type="entry name" value="Histone H3 K4-specific methyltransferase SET7/9 N-terminal domain"/>
    <property type="match status" value="1"/>
</dbReference>
<comment type="caution">
    <text evidence="19">The sequence shown here is derived from an EMBL/GenBank/DDBJ whole genome shotgun (WGS) entry which is preliminary data.</text>
</comment>
<comment type="catalytic activity">
    <reaction evidence="17">
        <text>L-lysyl(4)-[histone H3] + S-adenosyl-L-methionine = N(6)-methyl-L-lysyl(4)-[histone H3] + S-adenosyl-L-homocysteine + H(+)</text>
        <dbReference type="Rhea" id="RHEA:60264"/>
        <dbReference type="Rhea" id="RHEA-COMP:15543"/>
        <dbReference type="Rhea" id="RHEA-COMP:15547"/>
        <dbReference type="ChEBI" id="CHEBI:15378"/>
        <dbReference type="ChEBI" id="CHEBI:29969"/>
        <dbReference type="ChEBI" id="CHEBI:57856"/>
        <dbReference type="ChEBI" id="CHEBI:59789"/>
        <dbReference type="ChEBI" id="CHEBI:61929"/>
        <dbReference type="EC" id="2.1.1.364"/>
    </reaction>
</comment>
<keyword evidence="20" id="KW-1185">Reference proteome</keyword>
<dbReference type="Pfam" id="PF02493">
    <property type="entry name" value="MORN"/>
    <property type="match status" value="3"/>
</dbReference>
<dbReference type="GO" id="GO:0140999">
    <property type="term" value="F:histone H3K4 trimethyltransferase activity"/>
    <property type="evidence" value="ECO:0007669"/>
    <property type="project" value="UniProtKB-EC"/>
</dbReference>
<evidence type="ECO:0000256" key="8">
    <source>
        <dbReference type="ARBA" id="ARBA00022737"/>
    </source>
</evidence>
<dbReference type="Gene3D" id="2.20.110.10">
    <property type="entry name" value="Histone H3 K4-specific methyltransferase SET7/9 N-terminal domain"/>
    <property type="match status" value="2"/>
</dbReference>
<evidence type="ECO:0000256" key="14">
    <source>
        <dbReference type="ARBA" id="ARBA00023620"/>
    </source>
</evidence>
<dbReference type="InterPro" id="IPR001214">
    <property type="entry name" value="SET_dom"/>
</dbReference>
<evidence type="ECO:0000256" key="11">
    <source>
        <dbReference type="ARBA" id="ARBA00023159"/>
    </source>
</evidence>
<dbReference type="SMART" id="SM00317">
    <property type="entry name" value="SET"/>
    <property type="match status" value="1"/>
</dbReference>
<evidence type="ECO:0000256" key="12">
    <source>
        <dbReference type="ARBA" id="ARBA00023163"/>
    </source>
</evidence>
<dbReference type="SMART" id="SM00698">
    <property type="entry name" value="MORN"/>
    <property type="match status" value="4"/>
</dbReference>
<keyword evidence="9" id="KW-0156">Chromatin regulator</keyword>
<keyword evidence="4" id="KW-0158">Chromosome</keyword>
<keyword evidence="6 19" id="KW-0808">Transferase</keyword>
<dbReference type="PANTHER" id="PTHR46820">
    <property type="entry name" value="HISTONE-LYSINE N-METHYLTRANSFERASE SETD7"/>
    <property type="match status" value="1"/>
</dbReference>
<evidence type="ECO:0000313" key="19">
    <source>
        <dbReference type="EMBL" id="KAK9767277.1"/>
    </source>
</evidence>
<keyword evidence="5 19" id="KW-0489">Methyltransferase</keyword>
<evidence type="ECO:0000256" key="15">
    <source>
        <dbReference type="ARBA" id="ARBA00030095"/>
    </source>
</evidence>
<keyword evidence="8" id="KW-0677">Repeat</keyword>
<evidence type="ECO:0000256" key="7">
    <source>
        <dbReference type="ARBA" id="ARBA00022691"/>
    </source>
</evidence>
<evidence type="ECO:0000259" key="18">
    <source>
        <dbReference type="PROSITE" id="PS50280"/>
    </source>
</evidence>
<keyword evidence="10" id="KW-0805">Transcription regulation</keyword>
<organism evidence="19 20">
    <name type="scientific">Basidiobolus ranarum</name>
    <dbReference type="NCBI Taxonomy" id="34480"/>
    <lineage>
        <taxon>Eukaryota</taxon>
        <taxon>Fungi</taxon>
        <taxon>Fungi incertae sedis</taxon>
        <taxon>Zoopagomycota</taxon>
        <taxon>Entomophthoromycotina</taxon>
        <taxon>Basidiobolomycetes</taxon>
        <taxon>Basidiobolales</taxon>
        <taxon>Basidiobolaceae</taxon>
        <taxon>Basidiobolus</taxon>
    </lineage>
</organism>
<evidence type="ECO:0000256" key="5">
    <source>
        <dbReference type="ARBA" id="ARBA00022603"/>
    </source>
</evidence>
<evidence type="ECO:0000256" key="10">
    <source>
        <dbReference type="ARBA" id="ARBA00023015"/>
    </source>
</evidence>
<evidence type="ECO:0000256" key="9">
    <source>
        <dbReference type="ARBA" id="ARBA00022853"/>
    </source>
</evidence>
<evidence type="ECO:0000256" key="1">
    <source>
        <dbReference type="ARBA" id="ARBA00004123"/>
    </source>
</evidence>
<dbReference type="Proteomes" id="UP001479436">
    <property type="component" value="Unassembled WGS sequence"/>
</dbReference>
<dbReference type="InterPro" id="IPR003409">
    <property type="entry name" value="MORN"/>
</dbReference>
<evidence type="ECO:0000256" key="4">
    <source>
        <dbReference type="ARBA" id="ARBA00022454"/>
    </source>
</evidence>
<dbReference type="Pfam" id="PF00856">
    <property type="entry name" value="SET"/>
    <property type="match status" value="1"/>
</dbReference>
<comment type="subcellular location">
    <subcellularLocation>
        <location evidence="2">Chromosome</location>
    </subcellularLocation>
    <subcellularLocation>
        <location evidence="1">Nucleus</location>
    </subcellularLocation>
</comment>
<dbReference type="EMBL" id="JASJQH010000088">
    <property type="protein sequence ID" value="KAK9767277.1"/>
    <property type="molecule type" value="Genomic_DNA"/>
</dbReference>
<evidence type="ECO:0000256" key="2">
    <source>
        <dbReference type="ARBA" id="ARBA00004286"/>
    </source>
</evidence>
<keyword evidence="7" id="KW-0949">S-adenosyl-L-methionine</keyword>
<proteinExistence type="predicted"/>
<dbReference type="CDD" id="cd10530">
    <property type="entry name" value="SET_SETD7"/>
    <property type="match status" value="1"/>
</dbReference>
<evidence type="ECO:0000256" key="3">
    <source>
        <dbReference type="ARBA" id="ARBA00020512"/>
    </source>
</evidence>
<dbReference type="PROSITE" id="PS50280">
    <property type="entry name" value="SET"/>
    <property type="match status" value="1"/>
</dbReference>
<keyword evidence="13" id="KW-0539">Nucleus</keyword>
<evidence type="ECO:0000256" key="17">
    <source>
        <dbReference type="ARBA" id="ARBA00048660"/>
    </source>
</evidence>
<feature type="domain" description="SET" evidence="18">
    <location>
        <begin position="218"/>
        <end position="340"/>
    </location>
</feature>
<dbReference type="InterPro" id="IPR054533">
    <property type="entry name" value="SETD7_N"/>
</dbReference>
<dbReference type="GO" id="GO:0032259">
    <property type="term" value="P:methylation"/>
    <property type="evidence" value="ECO:0007669"/>
    <property type="project" value="UniProtKB-KW"/>
</dbReference>
<keyword evidence="11" id="KW-0010">Activator</keyword>
<name>A0ABR2X0H5_9FUNG</name>
<keyword evidence="12" id="KW-0804">Transcription</keyword>
<dbReference type="Gene3D" id="2.170.270.10">
    <property type="entry name" value="SET domain"/>
    <property type="match status" value="1"/>
</dbReference>
<dbReference type="Pfam" id="PF22648">
    <property type="entry name" value="SET7_N"/>
    <property type="match status" value="1"/>
</dbReference>
<protein>
    <recommendedName>
        <fullName evidence="3">Histone-lysine N-methyltransferase SETD7</fullName>
        <ecNumber evidence="14">2.1.1.364</ecNumber>
    </recommendedName>
    <alternativeName>
        <fullName evidence="15">SET domain-containing protein 7</fullName>
    </alternativeName>
</protein>
<dbReference type="EC" id="2.1.1.364" evidence="14"/>
<accession>A0ABR2X0H5</accession>
<dbReference type="SUPFAM" id="SSF82199">
    <property type="entry name" value="SET domain"/>
    <property type="match status" value="1"/>
</dbReference>
<gene>
    <name evidence="19" type="primary">SETD7</name>
    <name evidence="19" type="ORF">K7432_003043</name>
</gene>
<comment type="catalytic activity">
    <reaction evidence="16">
        <text>L-lysyl-[protein] + S-adenosyl-L-methionine = N(6)-methyl-L-lysyl-[protein] + S-adenosyl-L-homocysteine + H(+)</text>
        <dbReference type="Rhea" id="RHEA:51736"/>
        <dbReference type="Rhea" id="RHEA-COMP:9752"/>
        <dbReference type="Rhea" id="RHEA-COMP:13053"/>
        <dbReference type="ChEBI" id="CHEBI:15378"/>
        <dbReference type="ChEBI" id="CHEBI:29969"/>
        <dbReference type="ChEBI" id="CHEBI:57856"/>
        <dbReference type="ChEBI" id="CHEBI:59789"/>
        <dbReference type="ChEBI" id="CHEBI:61929"/>
    </reaction>
    <physiologicalReaction direction="left-to-right" evidence="16">
        <dbReference type="Rhea" id="RHEA:51737"/>
    </physiologicalReaction>
</comment>
<dbReference type="InterPro" id="IPR046341">
    <property type="entry name" value="SET_dom_sf"/>
</dbReference>
<dbReference type="InterPro" id="IPR017155">
    <property type="entry name" value="Hist-Lys_N-MeTrfase_SETD7"/>
</dbReference>
<evidence type="ECO:0000256" key="6">
    <source>
        <dbReference type="ARBA" id="ARBA00022679"/>
    </source>
</evidence>
<reference evidence="19 20" key="1">
    <citation type="submission" date="2023-04" db="EMBL/GenBank/DDBJ databases">
        <title>Genome of Basidiobolus ranarum AG-B5.</title>
        <authorList>
            <person name="Stajich J.E."/>
            <person name="Carter-House D."/>
            <person name="Gryganskyi A."/>
        </authorList>
    </citation>
    <scope>NUCLEOTIDE SEQUENCE [LARGE SCALE GENOMIC DNA]</scope>
    <source>
        <strain evidence="19 20">AG-B5</strain>
    </source>
</reference>
<dbReference type="PANTHER" id="PTHR46820:SF1">
    <property type="entry name" value="HISTONE-LYSINE N-METHYLTRANSFERASE SETD7"/>
    <property type="match status" value="1"/>
</dbReference>
<evidence type="ECO:0000256" key="16">
    <source>
        <dbReference type="ARBA" id="ARBA00047738"/>
    </source>
</evidence>
<dbReference type="PROSITE" id="PS51577">
    <property type="entry name" value="SAM_MT43_SET7"/>
    <property type="match status" value="1"/>
</dbReference>
<evidence type="ECO:0000256" key="13">
    <source>
        <dbReference type="ARBA" id="ARBA00023242"/>
    </source>
</evidence>
<evidence type="ECO:0000313" key="20">
    <source>
        <dbReference type="Proteomes" id="UP001479436"/>
    </source>
</evidence>